<evidence type="ECO:0000256" key="3">
    <source>
        <dbReference type="SAM" id="SignalP"/>
    </source>
</evidence>
<accession>A0A2C9EW40</accession>
<dbReference type="RefSeq" id="WP_015637565.1">
    <property type="nucleotide sequence ID" value="NC_021237.1"/>
</dbReference>
<keyword evidence="3" id="KW-0732">Signal</keyword>
<feature type="repeat" description="TPR" evidence="1">
    <location>
        <begin position="123"/>
        <end position="156"/>
    </location>
</feature>
<dbReference type="InterPro" id="IPR019734">
    <property type="entry name" value="TPR_rpt"/>
</dbReference>
<evidence type="ECO:0008006" key="6">
    <source>
        <dbReference type="Google" id="ProtNLM"/>
    </source>
</evidence>
<evidence type="ECO:0000256" key="1">
    <source>
        <dbReference type="PROSITE-ProRule" id="PRU00339"/>
    </source>
</evidence>
<protein>
    <recommendedName>
        <fullName evidence="6">Tetratricopeptide repeat protein</fullName>
    </recommendedName>
</protein>
<dbReference type="GeneID" id="57479163"/>
<evidence type="ECO:0000313" key="5">
    <source>
        <dbReference type="Proteomes" id="UP000013940"/>
    </source>
</evidence>
<evidence type="ECO:0000313" key="4">
    <source>
        <dbReference type="EMBL" id="AGL87892.1"/>
    </source>
</evidence>
<feature type="signal peptide" evidence="3">
    <location>
        <begin position="1"/>
        <end position="23"/>
    </location>
</feature>
<dbReference type="SUPFAM" id="SSF48452">
    <property type="entry name" value="TPR-like"/>
    <property type="match status" value="1"/>
</dbReference>
<keyword evidence="2" id="KW-0812">Transmembrane</keyword>
<feature type="transmembrane region" description="Helical" evidence="2">
    <location>
        <begin position="687"/>
        <end position="704"/>
    </location>
</feature>
<feature type="chain" id="PRO_5012925932" description="Tetratricopeptide repeat protein" evidence="3">
    <location>
        <begin position="24"/>
        <end position="716"/>
    </location>
</feature>
<dbReference type="InterPro" id="IPR011990">
    <property type="entry name" value="TPR-like_helical_dom_sf"/>
</dbReference>
<dbReference type="Proteomes" id="UP000013940">
    <property type="component" value="Chromosome"/>
</dbReference>
<dbReference type="eggNOG" id="COG3063">
    <property type="taxonomic scope" value="Bacteria"/>
</dbReference>
<dbReference type="KEGG" id="pprc:PFLCHA0_c61640"/>
<name>A0A2C9EW40_PSEPH</name>
<organism evidence="4 5">
    <name type="scientific">Pseudomonas protegens (strain DSM 19095 / LMG 27888 / CFBP 6595 / CHA0)</name>
    <dbReference type="NCBI Taxonomy" id="1124983"/>
    <lineage>
        <taxon>Bacteria</taxon>
        <taxon>Pseudomonadati</taxon>
        <taxon>Pseudomonadota</taxon>
        <taxon>Gammaproteobacteria</taxon>
        <taxon>Pseudomonadales</taxon>
        <taxon>Pseudomonadaceae</taxon>
        <taxon>Pseudomonas</taxon>
    </lineage>
</organism>
<keyword evidence="2" id="KW-1133">Transmembrane helix</keyword>
<dbReference type="AlphaFoldDB" id="A0A2C9EW40"/>
<dbReference type="EMBL" id="CP003190">
    <property type="protein sequence ID" value="AGL87892.1"/>
    <property type="molecule type" value="Genomic_DNA"/>
</dbReference>
<dbReference type="Gene3D" id="1.25.40.10">
    <property type="entry name" value="Tetratricopeptide repeat domain"/>
    <property type="match status" value="1"/>
</dbReference>
<keyword evidence="1" id="KW-0802">TPR repeat</keyword>
<dbReference type="HOGENOM" id="CLU_015622_0_0_6"/>
<dbReference type="PROSITE" id="PS50005">
    <property type="entry name" value="TPR"/>
    <property type="match status" value="1"/>
</dbReference>
<proteinExistence type="predicted"/>
<sequence length="716" mass="79332">MFVPRSRYLLCLSLCLPLAPALACGPTFPMRLLGDRPQTLAQLPEGSFLFEVSRLGKPIVGLKPVVQDGFSRDYNLPESYEVQERNWAEQQGLDDAQKTLVRQLRTLNDPRLAEQQGASLPPEINLYTAGAVAFSAGDHERAAEYFRKVLALPAEQRALRSTWAAYSLGRALQAISEEANELDDQGRSDTLLAARQAFAQTRQLNIDGFSDPLELGIASLGEEARILKNQNHWSEAIDLYASQNLMGSDVGYSSLKQVVGELGGLSDAQLREQLKQPSVARLLTASLVSHLGWSFGERPESEVKLIKLLSQGTAGTFDNADRLAALNYQNGDFVTTQQLLEHAGDGGLAWWLRAKMAVRNGDKVAAAAAYAKAAAAFPREESWGFRGDYDGNYEDLKPGCRVEGESAVLALDRGDYVQAFELLYRSGDIYWHDAATVAERVLTLDELKHFVDTQVPAPPLVPQQPDAYYESLPIAAQVRELLGRRLLREGRYEEGWGYFYTPERQAIAKAYGEYRRSAESAWLPTRRAEAYYQAGKLARASGMEILGYEMGPDYHSLWGSYSLEIPPVQAGPLISADEVQRQQATTAEPDVRYHYRYVAGELGNQAADFLPHTSQAYAAVLCKAARWTRGSDAEIEYYRRYVQNGPFVEWAGNFGMNCEEPDFGSANKRYLTQWLDASRSAVAEHRLAAGAGAGVLLLGAAYLFRRRRAVSSHKAT</sequence>
<keyword evidence="2" id="KW-0472">Membrane</keyword>
<gene>
    <name evidence="4" type="ORF">PFLCHA0_c61640</name>
</gene>
<reference evidence="5" key="1">
    <citation type="journal article" date="2014" name="Genome Announc.">
        <title>Full-genome sequence of the plant growth-promoting bacterium Pseudomonas protegens CHA0.</title>
        <authorList>
            <person name="Jousset A."/>
            <person name="Schuldes J."/>
            <person name="Keel C."/>
            <person name="Maurhofer M."/>
            <person name="Daniel R."/>
            <person name="Scheu S."/>
            <person name="Thuermer A."/>
        </authorList>
    </citation>
    <scope>NUCLEOTIDE SEQUENCE [LARGE SCALE GENOMIC DNA]</scope>
    <source>
        <strain evidence="5">DSM 19095 / LMG 27888 / CFBP 6595 / CHA0</strain>
    </source>
</reference>
<evidence type="ECO:0000256" key="2">
    <source>
        <dbReference type="SAM" id="Phobius"/>
    </source>
</evidence>